<keyword evidence="1" id="KW-1133">Transmembrane helix</keyword>
<protein>
    <recommendedName>
        <fullName evidence="4">DUF229 domain containing protein</fullName>
    </recommendedName>
</protein>
<name>A0AAD7Y7K9_MYTSE</name>
<evidence type="ECO:0000313" key="2">
    <source>
        <dbReference type="EMBL" id="KAJ8705939.1"/>
    </source>
</evidence>
<proteinExistence type="predicted"/>
<dbReference type="CDD" id="cd16021">
    <property type="entry name" value="ALP_like"/>
    <property type="match status" value="1"/>
</dbReference>
<dbReference type="EMBL" id="JARGEI010000029">
    <property type="protein sequence ID" value="KAJ8705939.1"/>
    <property type="molecule type" value="Genomic_DNA"/>
</dbReference>
<keyword evidence="3" id="KW-1185">Reference proteome</keyword>
<dbReference type="Proteomes" id="UP001231518">
    <property type="component" value="Chromosome 26"/>
</dbReference>
<feature type="transmembrane region" description="Helical" evidence="1">
    <location>
        <begin position="16"/>
        <end position="32"/>
    </location>
</feature>
<reference evidence="2" key="1">
    <citation type="submission" date="2023-03" db="EMBL/GenBank/DDBJ databases">
        <title>Chromosome-level genomes of two armyworms, Mythimna separata and Mythimna loreyi, provide insights into the biosynthesis and reception of sex pheromones.</title>
        <authorList>
            <person name="Zhao H."/>
        </authorList>
    </citation>
    <scope>NUCLEOTIDE SEQUENCE</scope>
    <source>
        <strain evidence="2">BeijingLab</strain>
        <tissue evidence="2">Pupa</tissue>
    </source>
</reference>
<organism evidence="2 3">
    <name type="scientific">Mythimna separata</name>
    <name type="common">Oriental armyworm</name>
    <name type="synonym">Pseudaletia separata</name>
    <dbReference type="NCBI Taxonomy" id="271217"/>
    <lineage>
        <taxon>Eukaryota</taxon>
        <taxon>Metazoa</taxon>
        <taxon>Ecdysozoa</taxon>
        <taxon>Arthropoda</taxon>
        <taxon>Hexapoda</taxon>
        <taxon>Insecta</taxon>
        <taxon>Pterygota</taxon>
        <taxon>Neoptera</taxon>
        <taxon>Endopterygota</taxon>
        <taxon>Lepidoptera</taxon>
        <taxon>Glossata</taxon>
        <taxon>Ditrysia</taxon>
        <taxon>Noctuoidea</taxon>
        <taxon>Noctuidae</taxon>
        <taxon>Noctuinae</taxon>
        <taxon>Hadenini</taxon>
        <taxon>Mythimna</taxon>
    </lineage>
</organism>
<dbReference type="PANTHER" id="PTHR10974">
    <property type="entry name" value="FI08016P-RELATED"/>
    <property type="match status" value="1"/>
</dbReference>
<evidence type="ECO:0000313" key="3">
    <source>
        <dbReference type="Proteomes" id="UP001231518"/>
    </source>
</evidence>
<dbReference type="AlphaFoldDB" id="A0AAD7Y7K9"/>
<sequence>MLVTAKRWFRSRRSQYIIFTISIICIVNYIYLNNSLYLKPAVETTTMSYIDRRIEEALKEEKGSGCEIPQLNPFAEEMMQFEKTYPPLTCKGKDWVKCYLSECRVDDEILRTTTDIECTYQDIIHVSDNKYYLGEHRTVKGNKPYILDASDHVKVRCRGILYESVYVSKWMGYAIGFRKSVSRLHPPPGREDTLNVLIFGFDSTSKNGFIRNMPKSYKHLKDHVKATILNGYNIVGDGTPAALFPILTGKTELELPEMRKTLNNATLDSMPFIFYKLAKDGYRTAYFEDMPNVGTFQYRFNGFLRQPADHYLRSFYLEVASIREQDYCVGDTPQFQLMMNITDQFMRLDGKRFGFTFIADITHDGSMISVADDAMVELLQTLEQRNVFEDTLLIVMGDHGPRFTKIRDSLQGKLEERLPLMSIRLPEKFKRMRPNVQAQLEANAEILTTPHDIHATILDVLDWSQYMNPFKIKGADLPRAMTLLEPIPKNRSCSEAGIEPHWCACVNWKNVTDTEMINKSADAFINFINKLTINERSKCLPRSLTKIQWVMKQMPNSKMLAFLSSDKDGYIGNFGAHTKIPQQNYQIKVIVGPGRAIYEASMTYLRNVDKFVIHNRDISRTNAYGKEPSCISATHPHLNPYCYCSDYVSKRWRV</sequence>
<evidence type="ECO:0000256" key="1">
    <source>
        <dbReference type="SAM" id="Phobius"/>
    </source>
</evidence>
<dbReference type="InterPro" id="IPR017850">
    <property type="entry name" value="Alkaline_phosphatase_core_sf"/>
</dbReference>
<dbReference type="InterPro" id="IPR004245">
    <property type="entry name" value="DUF229"/>
</dbReference>
<evidence type="ECO:0008006" key="4">
    <source>
        <dbReference type="Google" id="ProtNLM"/>
    </source>
</evidence>
<dbReference type="SUPFAM" id="SSF53649">
    <property type="entry name" value="Alkaline phosphatase-like"/>
    <property type="match status" value="1"/>
</dbReference>
<comment type="caution">
    <text evidence="2">The sequence shown here is derived from an EMBL/GenBank/DDBJ whole genome shotgun (WGS) entry which is preliminary data.</text>
</comment>
<dbReference type="GO" id="GO:0005615">
    <property type="term" value="C:extracellular space"/>
    <property type="evidence" value="ECO:0007669"/>
    <property type="project" value="TreeGrafter"/>
</dbReference>
<gene>
    <name evidence="2" type="ORF">PYW07_010716</name>
</gene>
<dbReference type="FunFam" id="3.40.720.10:FF:000017">
    <property type="entry name" value="Predicted protein"/>
    <property type="match status" value="1"/>
</dbReference>
<keyword evidence="1" id="KW-0812">Transmembrane</keyword>
<dbReference type="PANTHER" id="PTHR10974:SF73">
    <property type="entry name" value="FI21235P1"/>
    <property type="match status" value="1"/>
</dbReference>
<accession>A0AAD7Y7K9</accession>
<keyword evidence="1" id="KW-0472">Membrane</keyword>
<dbReference type="Pfam" id="PF02995">
    <property type="entry name" value="DUF229"/>
    <property type="match status" value="1"/>
</dbReference>
<dbReference type="Gene3D" id="3.40.720.10">
    <property type="entry name" value="Alkaline Phosphatase, subunit A"/>
    <property type="match status" value="1"/>
</dbReference>